<dbReference type="Proteomes" id="UP000281915">
    <property type="component" value="Unassembled WGS sequence"/>
</dbReference>
<dbReference type="AlphaFoldDB" id="A0A3M8CLQ0"/>
<keyword evidence="3" id="KW-0645">Protease</keyword>
<feature type="domain" description="D-alanyl-D-alanine carboxypeptidase-like core" evidence="2">
    <location>
        <begin position="119"/>
        <end position="246"/>
    </location>
</feature>
<dbReference type="InterPro" id="IPR058193">
    <property type="entry name" value="VanY/YodJ_core_dom"/>
</dbReference>
<gene>
    <name evidence="3" type="ORF">EDM58_17725</name>
</gene>
<dbReference type="CDD" id="cd14852">
    <property type="entry name" value="LD-carboxypeptidase"/>
    <property type="match status" value="1"/>
</dbReference>
<evidence type="ECO:0000256" key="1">
    <source>
        <dbReference type="SAM" id="MobiDB-lite"/>
    </source>
</evidence>
<dbReference type="Gene3D" id="3.30.1380.10">
    <property type="match status" value="1"/>
</dbReference>
<dbReference type="InterPro" id="IPR052179">
    <property type="entry name" value="DD-CPase-like"/>
</dbReference>
<dbReference type="GO" id="GO:0006508">
    <property type="term" value="P:proteolysis"/>
    <property type="evidence" value="ECO:0007669"/>
    <property type="project" value="InterPro"/>
</dbReference>
<name>A0A3M8CLQ0_9BACL</name>
<feature type="compositionally biased region" description="Polar residues" evidence="1">
    <location>
        <begin position="29"/>
        <end position="42"/>
    </location>
</feature>
<dbReference type="GO" id="GO:0004180">
    <property type="term" value="F:carboxypeptidase activity"/>
    <property type="evidence" value="ECO:0007669"/>
    <property type="project" value="UniProtKB-KW"/>
</dbReference>
<evidence type="ECO:0000313" key="3">
    <source>
        <dbReference type="EMBL" id="RNB76519.1"/>
    </source>
</evidence>
<dbReference type="EMBL" id="RHHT01000038">
    <property type="protein sequence ID" value="RNB76519.1"/>
    <property type="molecule type" value="Genomic_DNA"/>
</dbReference>
<protein>
    <submittedName>
        <fullName evidence="3">D-alanyl-D-alanine carboxypeptidase family protein</fullName>
    </submittedName>
</protein>
<dbReference type="InterPro" id="IPR003709">
    <property type="entry name" value="VanY-like_core_dom"/>
</dbReference>
<dbReference type="PANTHER" id="PTHR34385:SF1">
    <property type="entry name" value="PEPTIDOGLYCAN L-ALANYL-D-GLUTAMATE ENDOPEPTIDASE CWLK"/>
    <property type="match status" value="1"/>
</dbReference>
<keyword evidence="3" id="KW-0378">Hydrolase</keyword>
<proteinExistence type="predicted"/>
<dbReference type="SUPFAM" id="SSF55166">
    <property type="entry name" value="Hedgehog/DD-peptidase"/>
    <property type="match status" value="1"/>
</dbReference>
<accession>A0A3M8CLQ0</accession>
<sequence>MATAVCMATLMSGCEAPSLDFLSSKKEQVSQPASTGDSSGTETPAEEPSTGHGQGSSAAHKPSMEETIQTVEGIPTVTNPEELYVIVNKQRALPSDYVPSDLTEPNVPFPFKDKVEKRLLREPAARALEALFAQAKQDGIELYAVSGYRSYKTQKSLYETYVRTQGEAHAAAFSAVPGKSEHQTGLAMDVSGLDQATRLEQTFADTPEGMWLAEKCAAFGFIIRYPKGKEDITGYAYEPWHLRYVGVETAEEIMSRGITLEEYFQESSSS</sequence>
<dbReference type="PANTHER" id="PTHR34385">
    <property type="entry name" value="D-ALANYL-D-ALANINE CARBOXYPEPTIDASE"/>
    <property type="match status" value="1"/>
</dbReference>
<dbReference type="Pfam" id="PF02557">
    <property type="entry name" value="VanY"/>
    <property type="match status" value="1"/>
</dbReference>
<evidence type="ECO:0000259" key="2">
    <source>
        <dbReference type="Pfam" id="PF02557"/>
    </source>
</evidence>
<evidence type="ECO:0000313" key="4">
    <source>
        <dbReference type="Proteomes" id="UP000281915"/>
    </source>
</evidence>
<organism evidence="3 4">
    <name type="scientific">Brevibacillus panacihumi</name>
    <dbReference type="NCBI Taxonomy" id="497735"/>
    <lineage>
        <taxon>Bacteria</taxon>
        <taxon>Bacillati</taxon>
        <taxon>Bacillota</taxon>
        <taxon>Bacilli</taxon>
        <taxon>Bacillales</taxon>
        <taxon>Paenibacillaceae</taxon>
        <taxon>Brevibacillus</taxon>
    </lineage>
</organism>
<keyword evidence="3" id="KW-0121">Carboxypeptidase</keyword>
<reference evidence="3 4" key="1">
    <citation type="submission" date="2018-10" db="EMBL/GenBank/DDBJ databases">
        <title>Phylogenomics of Brevibacillus.</title>
        <authorList>
            <person name="Dunlap C."/>
        </authorList>
    </citation>
    <scope>NUCLEOTIDE SEQUENCE [LARGE SCALE GENOMIC DNA]</scope>
    <source>
        <strain evidence="3 4">JCM 15085</strain>
    </source>
</reference>
<dbReference type="InterPro" id="IPR009045">
    <property type="entry name" value="Zn_M74/Hedgehog-like"/>
</dbReference>
<comment type="caution">
    <text evidence="3">The sequence shown here is derived from an EMBL/GenBank/DDBJ whole genome shotgun (WGS) entry which is preliminary data.</text>
</comment>
<feature type="region of interest" description="Disordered" evidence="1">
    <location>
        <begin position="23"/>
        <end position="67"/>
    </location>
</feature>